<sequence length="193" mass="21253">MPTRTHLVKLAQTLRQRLGGQPYLTVGRGEVTALLRDISGEPTTRIKAVMGADLERALLEQGVRCYPGLGHTTAQDTLRLFHAGDVLAWFIDMLLYPDSDTDAQLNAVMRMLQMASPELTSPAPPADVQDVVPAVQDVVPAVQDTVPVRPGIRREPETRWEDGHQQVGLTGSRFERPPRAKRAGQFVPEDGRS</sequence>
<protein>
    <submittedName>
        <fullName evidence="2">Uncharacterized protein</fullName>
    </submittedName>
</protein>
<comment type="caution">
    <text evidence="2">The sequence shown here is derived from an EMBL/GenBank/DDBJ whole genome shotgun (WGS) entry which is preliminary data.</text>
</comment>
<proteinExistence type="predicted"/>
<dbReference type="EMBL" id="JBHSRF010000010">
    <property type="protein sequence ID" value="MFC6081544.1"/>
    <property type="molecule type" value="Genomic_DNA"/>
</dbReference>
<evidence type="ECO:0000313" key="2">
    <source>
        <dbReference type="EMBL" id="MFC6081544.1"/>
    </source>
</evidence>
<accession>A0ABW1NDW5</accession>
<dbReference type="Proteomes" id="UP001596137">
    <property type="component" value="Unassembled WGS sequence"/>
</dbReference>
<feature type="compositionally biased region" description="Basic and acidic residues" evidence="1">
    <location>
        <begin position="152"/>
        <end position="164"/>
    </location>
</feature>
<reference evidence="3" key="1">
    <citation type="journal article" date="2019" name="Int. J. Syst. Evol. Microbiol.">
        <title>The Global Catalogue of Microorganisms (GCM) 10K type strain sequencing project: providing services to taxonomists for standard genome sequencing and annotation.</title>
        <authorList>
            <consortium name="The Broad Institute Genomics Platform"/>
            <consortium name="The Broad Institute Genome Sequencing Center for Infectious Disease"/>
            <person name="Wu L."/>
            <person name="Ma J."/>
        </authorList>
    </citation>
    <scope>NUCLEOTIDE SEQUENCE [LARGE SCALE GENOMIC DNA]</scope>
    <source>
        <strain evidence="3">JCM 30346</strain>
    </source>
</reference>
<dbReference type="RefSeq" id="WP_380749666.1">
    <property type="nucleotide sequence ID" value="NZ_JBHSRF010000010.1"/>
</dbReference>
<gene>
    <name evidence="2" type="ORF">ACFP1K_10260</name>
</gene>
<name>A0ABW1NDW5_9ACTN</name>
<evidence type="ECO:0000313" key="3">
    <source>
        <dbReference type="Proteomes" id="UP001596137"/>
    </source>
</evidence>
<keyword evidence="3" id="KW-1185">Reference proteome</keyword>
<feature type="region of interest" description="Disordered" evidence="1">
    <location>
        <begin position="151"/>
        <end position="193"/>
    </location>
</feature>
<organism evidence="2 3">
    <name type="scientific">Sphaerisporangium aureirubrum</name>
    <dbReference type="NCBI Taxonomy" id="1544736"/>
    <lineage>
        <taxon>Bacteria</taxon>
        <taxon>Bacillati</taxon>
        <taxon>Actinomycetota</taxon>
        <taxon>Actinomycetes</taxon>
        <taxon>Streptosporangiales</taxon>
        <taxon>Streptosporangiaceae</taxon>
        <taxon>Sphaerisporangium</taxon>
    </lineage>
</organism>
<evidence type="ECO:0000256" key="1">
    <source>
        <dbReference type="SAM" id="MobiDB-lite"/>
    </source>
</evidence>